<dbReference type="PROSITE" id="PS50011">
    <property type="entry name" value="PROTEIN_KINASE_DOM"/>
    <property type="match status" value="1"/>
</dbReference>
<organism evidence="3 4">
    <name type="scientific">Abrus precatorius</name>
    <name type="common">Indian licorice</name>
    <name type="synonym">Glycine abrus</name>
    <dbReference type="NCBI Taxonomy" id="3816"/>
    <lineage>
        <taxon>Eukaryota</taxon>
        <taxon>Viridiplantae</taxon>
        <taxon>Streptophyta</taxon>
        <taxon>Embryophyta</taxon>
        <taxon>Tracheophyta</taxon>
        <taxon>Spermatophyta</taxon>
        <taxon>Magnoliopsida</taxon>
        <taxon>eudicotyledons</taxon>
        <taxon>Gunneridae</taxon>
        <taxon>Pentapetalae</taxon>
        <taxon>rosids</taxon>
        <taxon>fabids</taxon>
        <taxon>Fabales</taxon>
        <taxon>Fabaceae</taxon>
        <taxon>Papilionoideae</taxon>
        <taxon>50 kb inversion clade</taxon>
        <taxon>NPAAA clade</taxon>
        <taxon>indigoferoid/millettioid clade</taxon>
        <taxon>Abreae</taxon>
        <taxon>Abrus</taxon>
    </lineage>
</organism>
<reference evidence="3" key="1">
    <citation type="journal article" date="2019" name="Toxins">
        <title>Detection of Abrin-Like and Prepropulchellin-Like Toxin Genes and Transcripts Using Whole Genome Sequencing and Full-Length Transcript Sequencing of Abrus precatorius.</title>
        <authorList>
            <person name="Hovde B.T."/>
            <person name="Daligault H.E."/>
            <person name="Hanschen E.R."/>
            <person name="Kunde Y.A."/>
            <person name="Johnson M.B."/>
            <person name="Starkenburg S.R."/>
            <person name="Johnson S.L."/>
        </authorList>
    </citation>
    <scope>NUCLEOTIDE SEQUENCE [LARGE SCALE GENOMIC DNA]</scope>
</reference>
<name>A0A8B8M2W5_ABRPR</name>
<dbReference type="OrthoDB" id="4062651at2759"/>
<dbReference type="KEGG" id="aprc:113869785"/>
<feature type="region of interest" description="Disordered" evidence="1">
    <location>
        <begin position="700"/>
        <end position="720"/>
    </location>
</feature>
<feature type="region of interest" description="Disordered" evidence="1">
    <location>
        <begin position="748"/>
        <end position="770"/>
    </location>
</feature>
<proteinExistence type="predicted"/>
<dbReference type="Pfam" id="PF06760">
    <property type="entry name" value="DUF1221"/>
    <property type="match status" value="1"/>
</dbReference>
<feature type="compositionally biased region" description="Polar residues" evidence="1">
    <location>
        <begin position="706"/>
        <end position="718"/>
    </location>
</feature>
<evidence type="ECO:0000256" key="1">
    <source>
        <dbReference type="SAM" id="MobiDB-lite"/>
    </source>
</evidence>
<dbReference type="SUPFAM" id="SSF56112">
    <property type="entry name" value="Protein kinase-like (PK-like)"/>
    <property type="match status" value="1"/>
</dbReference>
<dbReference type="PANTHER" id="PTHR44329:SF260">
    <property type="entry name" value="PROTEIN KINASE DOMAIN-CONTAINING PROTEIN"/>
    <property type="match status" value="1"/>
</dbReference>
<accession>A0A8B8M2W5</accession>
<dbReference type="GeneID" id="113869785"/>
<gene>
    <name evidence="4" type="primary">LOC113869785</name>
</gene>
<dbReference type="Gene3D" id="1.10.510.10">
    <property type="entry name" value="Transferase(Phosphotransferase) domain 1"/>
    <property type="match status" value="1"/>
</dbReference>
<dbReference type="FunFam" id="1.10.510.10:FF:000778">
    <property type="entry name" value="Kinase family protein"/>
    <property type="match status" value="1"/>
</dbReference>
<dbReference type="GO" id="GO:0005524">
    <property type="term" value="F:ATP binding"/>
    <property type="evidence" value="ECO:0007669"/>
    <property type="project" value="InterPro"/>
</dbReference>
<protein>
    <submittedName>
        <fullName evidence="4">Probable serine/threonine-protein kinase DDB_G0268876</fullName>
    </submittedName>
</protein>
<dbReference type="InterPro" id="IPR000719">
    <property type="entry name" value="Prot_kinase_dom"/>
</dbReference>
<feature type="domain" description="Protein kinase" evidence="2">
    <location>
        <begin position="237"/>
        <end position="508"/>
    </location>
</feature>
<dbReference type="AlphaFoldDB" id="A0A8B8M2W5"/>
<evidence type="ECO:0000313" key="4">
    <source>
        <dbReference type="RefSeq" id="XP_027362057.1"/>
    </source>
</evidence>
<dbReference type="InterPro" id="IPR010632">
    <property type="entry name" value="DUF1221"/>
</dbReference>
<keyword evidence="4" id="KW-0808">Transferase</keyword>
<evidence type="ECO:0000259" key="2">
    <source>
        <dbReference type="PROSITE" id="PS50011"/>
    </source>
</evidence>
<dbReference type="InterPro" id="IPR051681">
    <property type="entry name" value="Ser/Thr_Kinases-Pseudokinases"/>
</dbReference>
<dbReference type="InterPro" id="IPR001245">
    <property type="entry name" value="Ser-Thr/Tyr_kinase_cat_dom"/>
</dbReference>
<dbReference type="Proteomes" id="UP000694853">
    <property type="component" value="Unplaced"/>
</dbReference>
<sequence>MEQFRHIGEVLGSLKALMVLRDEIQINQRQCSLILDIFSLAFDTIAEEIRQNLKLEERNMKWKPLEFPLRELCRVFKEGELYIKQCLDSKEWWGKAIILSQNRDCVEFHIHNLLCYFPAVIDAIENAGEVSGLDQDEKEKKRVMLERKYDVEWNDPKLFQWRFGKQYLVPREILKQLENAWREDNWRLIEAIKEKRGSTTKSMFTKNEQRLAEMMLKKLLNGSEISPIAVLIGSKDYQVRRRMGWGREFKEIQWLGQSFALRHFQGEREAHEAQISTLLSLSHPNILQYLCGFYDDEKEEFSLVMELMNRDLRTYMKENCGPRRQILFSIAVVVDLMLQMARGLEYLHSKKIYHGDLNPCNILLKARNSQEGYFQAKVAGFGFTSMKNGVSPVNEDLNPSIWYAPEVMTELEQTGNASTSCRYSEKADAYSFGMICFELLTGKVPFEDNHLQGDRTNQNIKAGERPLFPYRSPKYLVNLIKKCWQTDPSQRPSFSSICRILRYTKKFLSMNTEYHVINPEQNQLELQTPPVDCCDIETTFLTSFPMERASSVSAVSQIPYEMFVYKVVEKGKMNGSNTKVKCCEATKDKASVCMGENEEQNKICGDDNASIVEHSVPPETCSGSVCVDTHPICSEAPSRKSVSIKISTQGVNAKKDQGMPKLRGTKSLPSSLSGKVLRTIKANKPSLASPSRRKYIQVSELEHNSKGNQTPLRSISSKTVRRKNCEGNLSDFKSSLKLKKKEQSSLTTYGNVTNSSSGLKTKKSQLTLNPSLSPGRLRRVNTETNLKMPKGLTTTHALSTSRTCISKTCGAHVSDLYGGIKITRSRLSPLALSPLSPYVRKGKACTLVSDTECRFMKKRGSLSPLALSPLCSYVRNSCGHVSD</sequence>
<feature type="region of interest" description="Disordered" evidence="1">
    <location>
        <begin position="650"/>
        <end position="670"/>
    </location>
</feature>
<keyword evidence="3" id="KW-1185">Reference proteome</keyword>
<dbReference type="GO" id="GO:0004674">
    <property type="term" value="F:protein serine/threonine kinase activity"/>
    <property type="evidence" value="ECO:0007669"/>
    <property type="project" value="TreeGrafter"/>
</dbReference>
<dbReference type="InterPro" id="IPR011009">
    <property type="entry name" value="Kinase-like_dom_sf"/>
</dbReference>
<keyword evidence="4" id="KW-0418">Kinase</keyword>
<dbReference type="PANTHER" id="PTHR44329">
    <property type="entry name" value="SERINE/THREONINE-PROTEIN KINASE TNNI3K-RELATED"/>
    <property type="match status" value="1"/>
</dbReference>
<dbReference type="Pfam" id="PF07714">
    <property type="entry name" value="PK_Tyr_Ser-Thr"/>
    <property type="match status" value="1"/>
</dbReference>
<dbReference type="RefSeq" id="XP_027362057.1">
    <property type="nucleotide sequence ID" value="XM_027506256.1"/>
</dbReference>
<reference evidence="4" key="2">
    <citation type="submission" date="2025-08" db="UniProtKB">
        <authorList>
            <consortium name="RefSeq"/>
        </authorList>
    </citation>
    <scope>IDENTIFICATION</scope>
    <source>
        <tissue evidence="4">Young leaves</tissue>
    </source>
</reference>
<evidence type="ECO:0000313" key="3">
    <source>
        <dbReference type="Proteomes" id="UP000694853"/>
    </source>
</evidence>